<feature type="chain" id="PRO_5027047190" evidence="1">
    <location>
        <begin position="27"/>
        <end position="267"/>
    </location>
</feature>
<comment type="caution">
    <text evidence="2">The sequence shown here is derived from an EMBL/GenBank/DDBJ whole genome shotgun (WGS) entry which is preliminary data.</text>
</comment>
<protein>
    <submittedName>
        <fullName evidence="2">Uncharacterized protein</fullName>
    </submittedName>
</protein>
<proteinExistence type="predicted"/>
<keyword evidence="1" id="KW-0732">Signal</keyword>
<evidence type="ECO:0000313" key="2">
    <source>
        <dbReference type="EMBL" id="MXP15369.1"/>
    </source>
</evidence>
<dbReference type="OrthoDB" id="8479273at2"/>
<evidence type="ECO:0000313" key="3">
    <source>
        <dbReference type="Proteomes" id="UP000473531"/>
    </source>
</evidence>
<keyword evidence="3" id="KW-1185">Reference proteome</keyword>
<name>A0A6L7GHE6_9SPHN</name>
<accession>A0A6L7GHE6</accession>
<reference evidence="2 3" key="1">
    <citation type="submission" date="2019-12" db="EMBL/GenBank/DDBJ databases">
        <title>Genomic-based taxomic classification of the family Erythrobacteraceae.</title>
        <authorList>
            <person name="Xu L."/>
        </authorList>
    </citation>
    <scope>NUCLEOTIDE SEQUENCE [LARGE SCALE GENOMIC DNA]</scope>
    <source>
        <strain evidence="2 3">KCTC 52259</strain>
    </source>
</reference>
<dbReference type="EMBL" id="WTYU01000002">
    <property type="protein sequence ID" value="MXP15369.1"/>
    <property type="molecule type" value="Genomic_DNA"/>
</dbReference>
<evidence type="ECO:0000256" key="1">
    <source>
        <dbReference type="SAM" id="SignalP"/>
    </source>
</evidence>
<feature type="signal peptide" evidence="1">
    <location>
        <begin position="1"/>
        <end position="26"/>
    </location>
</feature>
<gene>
    <name evidence="2" type="ORF">GRI44_11475</name>
</gene>
<sequence>MAKVGNKTAFGGIAPALIAAAGLAFAVPTASLALGLGMGGAKAGGDTSPVAALANMDFAPFTPATVDPELALRVAASVRAKGQAIRFTPATGHSSQARTYTVAVRVDDETARAISVRSAIASAQRDAGTRTVSLAPTRYNLGAARGYQGFAKTPVAPSRPLVSATLRDVSLPDLADFKPSEGTARDKPSRFQPRIALETEKGTAGRSRGTLESLGEQSVDLGGAYRVTRNLDVTAGVRLSQDRDRLAPLTDAVQDSQAVYVGTQFRF</sequence>
<dbReference type="AlphaFoldDB" id="A0A6L7GHE6"/>
<dbReference type="RefSeq" id="WP_160601899.1">
    <property type="nucleotide sequence ID" value="NZ_WTYU01000002.1"/>
</dbReference>
<organism evidence="2 3">
    <name type="scientific">Allopontixanthobacter confluentis</name>
    <dbReference type="NCBI Taxonomy" id="1849021"/>
    <lineage>
        <taxon>Bacteria</taxon>
        <taxon>Pseudomonadati</taxon>
        <taxon>Pseudomonadota</taxon>
        <taxon>Alphaproteobacteria</taxon>
        <taxon>Sphingomonadales</taxon>
        <taxon>Erythrobacteraceae</taxon>
        <taxon>Allopontixanthobacter</taxon>
    </lineage>
</organism>
<dbReference type="Proteomes" id="UP000473531">
    <property type="component" value="Unassembled WGS sequence"/>
</dbReference>